<dbReference type="AlphaFoldDB" id="A0AAD7T1Z4"/>
<gene>
    <name evidence="1" type="ORF">AAFF_G00105260</name>
</gene>
<dbReference type="EMBL" id="JAINUG010000017">
    <property type="protein sequence ID" value="KAJ8412944.1"/>
    <property type="molecule type" value="Genomic_DNA"/>
</dbReference>
<keyword evidence="2" id="KW-1185">Reference proteome</keyword>
<sequence>MSSVEFHLIPRAVDISRRAGLGFQLDPMLLPPGYARTLAPIQSAHIENWTDLHILTEMHMDLYTGLERLTIMNSNLDEIHHNAFAKNPHLRYM</sequence>
<protein>
    <submittedName>
        <fullName evidence="1">Uncharacterized protein</fullName>
    </submittedName>
</protein>
<evidence type="ECO:0000313" key="1">
    <source>
        <dbReference type="EMBL" id="KAJ8412944.1"/>
    </source>
</evidence>
<name>A0AAD7T1Z4_9TELE</name>
<dbReference type="Proteomes" id="UP001221898">
    <property type="component" value="Unassembled WGS sequence"/>
</dbReference>
<proteinExistence type="predicted"/>
<accession>A0AAD7T1Z4</accession>
<organism evidence="1 2">
    <name type="scientific">Aldrovandia affinis</name>
    <dbReference type="NCBI Taxonomy" id="143900"/>
    <lineage>
        <taxon>Eukaryota</taxon>
        <taxon>Metazoa</taxon>
        <taxon>Chordata</taxon>
        <taxon>Craniata</taxon>
        <taxon>Vertebrata</taxon>
        <taxon>Euteleostomi</taxon>
        <taxon>Actinopterygii</taxon>
        <taxon>Neopterygii</taxon>
        <taxon>Teleostei</taxon>
        <taxon>Notacanthiformes</taxon>
        <taxon>Halosauridae</taxon>
        <taxon>Aldrovandia</taxon>
    </lineage>
</organism>
<reference evidence="1" key="1">
    <citation type="journal article" date="2023" name="Science">
        <title>Genome structures resolve the early diversification of teleost fishes.</title>
        <authorList>
            <person name="Parey E."/>
            <person name="Louis A."/>
            <person name="Montfort J."/>
            <person name="Bouchez O."/>
            <person name="Roques C."/>
            <person name="Iampietro C."/>
            <person name="Lluch J."/>
            <person name="Castinel A."/>
            <person name="Donnadieu C."/>
            <person name="Desvignes T."/>
            <person name="Floi Bucao C."/>
            <person name="Jouanno E."/>
            <person name="Wen M."/>
            <person name="Mejri S."/>
            <person name="Dirks R."/>
            <person name="Jansen H."/>
            <person name="Henkel C."/>
            <person name="Chen W.J."/>
            <person name="Zahm M."/>
            <person name="Cabau C."/>
            <person name="Klopp C."/>
            <person name="Thompson A.W."/>
            <person name="Robinson-Rechavi M."/>
            <person name="Braasch I."/>
            <person name="Lecointre G."/>
            <person name="Bobe J."/>
            <person name="Postlethwait J.H."/>
            <person name="Berthelot C."/>
            <person name="Roest Crollius H."/>
            <person name="Guiguen Y."/>
        </authorList>
    </citation>
    <scope>NUCLEOTIDE SEQUENCE</scope>
    <source>
        <strain evidence="1">NC1722</strain>
    </source>
</reference>
<comment type="caution">
    <text evidence="1">The sequence shown here is derived from an EMBL/GenBank/DDBJ whole genome shotgun (WGS) entry which is preliminary data.</text>
</comment>
<evidence type="ECO:0000313" key="2">
    <source>
        <dbReference type="Proteomes" id="UP001221898"/>
    </source>
</evidence>